<evidence type="ECO:0000256" key="2">
    <source>
        <dbReference type="SAM" id="Phobius"/>
    </source>
</evidence>
<dbReference type="RefSeq" id="WP_254743689.1">
    <property type="nucleotide sequence ID" value="NZ_JANCLU010000014.1"/>
</dbReference>
<feature type="transmembrane region" description="Helical" evidence="2">
    <location>
        <begin position="49"/>
        <end position="69"/>
    </location>
</feature>
<evidence type="ECO:0000313" key="3">
    <source>
        <dbReference type="EMBL" id="MCP8939763.1"/>
    </source>
</evidence>
<name>A0ABT1LF63_9HYPH</name>
<dbReference type="Proteomes" id="UP001205890">
    <property type="component" value="Unassembled WGS sequence"/>
</dbReference>
<gene>
    <name evidence="3" type="ORF">NK718_14640</name>
</gene>
<organism evidence="3 4">
    <name type="scientific">Alsobacter ponti</name>
    <dbReference type="NCBI Taxonomy" id="2962936"/>
    <lineage>
        <taxon>Bacteria</taxon>
        <taxon>Pseudomonadati</taxon>
        <taxon>Pseudomonadota</taxon>
        <taxon>Alphaproteobacteria</taxon>
        <taxon>Hyphomicrobiales</taxon>
        <taxon>Alsobacteraceae</taxon>
        <taxon>Alsobacter</taxon>
    </lineage>
</organism>
<reference evidence="3 4" key="1">
    <citation type="submission" date="2022-07" db="EMBL/GenBank/DDBJ databases">
        <authorList>
            <person name="Li W.-J."/>
            <person name="Deng Q.-Q."/>
        </authorList>
    </citation>
    <scope>NUCLEOTIDE SEQUENCE [LARGE SCALE GENOMIC DNA]</scope>
    <source>
        <strain evidence="3 4">SYSU M60028</strain>
    </source>
</reference>
<keyword evidence="4" id="KW-1185">Reference proteome</keyword>
<evidence type="ECO:0008006" key="5">
    <source>
        <dbReference type="Google" id="ProtNLM"/>
    </source>
</evidence>
<dbReference type="EMBL" id="JANCLU010000014">
    <property type="protein sequence ID" value="MCP8939763.1"/>
    <property type="molecule type" value="Genomic_DNA"/>
</dbReference>
<comment type="caution">
    <text evidence="3">The sequence shown here is derived from an EMBL/GenBank/DDBJ whole genome shotgun (WGS) entry which is preliminary data.</text>
</comment>
<keyword evidence="2" id="KW-0472">Membrane</keyword>
<evidence type="ECO:0000256" key="1">
    <source>
        <dbReference type="SAM" id="MobiDB-lite"/>
    </source>
</evidence>
<feature type="region of interest" description="Disordered" evidence="1">
    <location>
        <begin position="22"/>
        <end position="44"/>
    </location>
</feature>
<accession>A0ABT1LF63</accession>
<keyword evidence="2" id="KW-1133">Transmembrane helix</keyword>
<keyword evidence="2" id="KW-0812">Transmembrane</keyword>
<sequence length="70" mass="7041">MISAEQSLPKLSVADIPAVRLAPARPGPEPIADGGPDEPQTGRDRAIKAVLVGASTGLVALAGVLAARLF</sequence>
<evidence type="ECO:0000313" key="4">
    <source>
        <dbReference type="Proteomes" id="UP001205890"/>
    </source>
</evidence>
<proteinExistence type="predicted"/>
<protein>
    <recommendedName>
        <fullName evidence="5">Divergent polysaccharide deacetylase family protein</fullName>
    </recommendedName>
</protein>